<dbReference type="EMBL" id="JBJQOH010000004">
    <property type="protein sequence ID" value="KAL3687839.1"/>
    <property type="molecule type" value="Genomic_DNA"/>
</dbReference>
<protein>
    <submittedName>
        <fullName evidence="2">Uncharacterized protein</fullName>
    </submittedName>
</protein>
<dbReference type="AlphaFoldDB" id="A0ABD3HBG3"/>
<feature type="compositionally biased region" description="Polar residues" evidence="1">
    <location>
        <begin position="20"/>
        <end position="32"/>
    </location>
</feature>
<keyword evidence="3" id="KW-1185">Reference proteome</keyword>
<feature type="compositionally biased region" description="Polar residues" evidence="1">
    <location>
        <begin position="47"/>
        <end position="58"/>
    </location>
</feature>
<evidence type="ECO:0000313" key="2">
    <source>
        <dbReference type="EMBL" id="KAL3687839.1"/>
    </source>
</evidence>
<accession>A0ABD3HBG3</accession>
<comment type="caution">
    <text evidence="2">The sequence shown here is derived from an EMBL/GenBank/DDBJ whole genome shotgun (WGS) entry which is preliminary data.</text>
</comment>
<name>A0ABD3HBG3_9MARC</name>
<evidence type="ECO:0000256" key="1">
    <source>
        <dbReference type="SAM" id="MobiDB-lite"/>
    </source>
</evidence>
<proteinExistence type="predicted"/>
<gene>
    <name evidence="2" type="ORF">R1sor_014148</name>
</gene>
<dbReference type="Proteomes" id="UP001633002">
    <property type="component" value="Unassembled WGS sequence"/>
</dbReference>
<reference evidence="2 3" key="1">
    <citation type="submission" date="2024-09" db="EMBL/GenBank/DDBJ databases">
        <title>Chromosome-scale assembly of Riccia sorocarpa.</title>
        <authorList>
            <person name="Paukszto L."/>
        </authorList>
    </citation>
    <scope>NUCLEOTIDE SEQUENCE [LARGE SCALE GENOMIC DNA]</scope>
    <source>
        <strain evidence="2">LP-2024</strain>
        <tissue evidence="2">Aerial parts of the thallus</tissue>
    </source>
</reference>
<evidence type="ECO:0000313" key="3">
    <source>
        <dbReference type="Proteomes" id="UP001633002"/>
    </source>
</evidence>
<feature type="region of interest" description="Disordered" evidence="1">
    <location>
        <begin position="1"/>
        <end position="70"/>
    </location>
</feature>
<organism evidence="2 3">
    <name type="scientific">Riccia sorocarpa</name>
    <dbReference type="NCBI Taxonomy" id="122646"/>
    <lineage>
        <taxon>Eukaryota</taxon>
        <taxon>Viridiplantae</taxon>
        <taxon>Streptophyta</taxon>
        <taxon>Embryophyta</taxon>
        <taxon>Marchantiophyta</taxon>
        <taxon>Marchantiopsida</taxon>
        <taxon>Marchantiidae</taxon>
        <taxon>Marchantiales</taxon>
        <taxon>Ricciaceae</taxon>
        <taxon>Riccia</taxon>
    </lineage>
</organism>
<sequence>MTTGSLDDGDKEKRKRDSHGQNLGQKDSQVEQVVSGDPSNPARARNQGIQSQQTASKNQKARAKNNISKNQLLPWATGWGRLSVVDYTREEKAGATLLFRNDWAIIAKGTRGDGTAAWTVAKTEIWI</sequence>